<feature type="transmembrane region" description="Helical" evidence="12">
    <location>
        <begin position="334"/>
        <end position="361"/>
    </location>
</feature>
<evidence type="ECO:0000259" key="14">
    <source>
        <dbReference type="PROSITE" id="PS51846"/>
    </source>
</evidence>
<dbReference type="GO" id="GO:0016020">
    <property type="term" value="C:membrane"/>
    <property type="evidence" value="ECO:0007669"/>
    <property type="project" value="UniProtKB-SubCell"/>
</dbReference>
<dbReference type="Pfam" id="PF04616">
    <property type="entry name" value="Glyco_hydro_43"/>
    <property type="match status" value="1"/>
</dbReference>
<evidence type="ECO:0000256" key="9">
    <source>
        <dbReference type="PIRSR" id="PIRSR606710-1"/>
    </source>
</evidence>
<dbReference type="GO" id="GO:0005975">
    <property type="term" value="P:carbohydrate metabolic process"/>
    <property type="evidence" value="ECO:0007669"/>
    <property type="project" value="InterPro"/>
</dbReference>
<dbReference type="PANTHER" id="PTHR12064">
    <property type="entry name" value="METAL TRANSPORTER CNNM"/>
    <property type="match status" value="1"/>
</dbReference>
<dbReference type="GO" id="GO:0004553">
    <property type="term" value="F:hydrolase activity, hydrolyzing O-glycosyl compounds"/>
    <property type="evidence" value="ECO:0007669"/>
    <property type="project" value="InterPro"/>
</dbReference>
<accession>A0A284RPZ1</accession>
<dbReference type="PROSITE" id="PS51846">
    <property type="entry name" value="CNNM"/>
    <property type="match status" value="1"/>
</dbReference>
<feature type="site" description="Important for catalytic activity, responsible for pKa modulation of the active site Glu and correct orientation of both the proton donor and substrate" evidence="10">
    <location>
        <position position="154"/>
    </location>
</feature>
<comment type="subcellular location">
    <subcellularLocation>
        <location evidence="1">Membrane</location>
        <topology evidence="1">Multi-pass membrane protein</topology>
    </subcellularLocation>
</comment>
<evidence type="ECO:0000256" key="8">
    <source>
        <dbReference type="ARBA" id="ARBA00023295"/>
    </source>
</evidence>
<feature type="active site" description="Proton donor" evidence="9">
    <location>
        <position position="206"/>
    </location>
</feature>
<dbReference type="CDD" id="cd08998">
    <property type="entry name" value="GH43_Arb43a-like"/>
    <property type="match status" value="1"/>
</dbReference>
<feature type="chain" id="PRO_5012538033" description="CNNM transmembrane domain-containing protein" evidence="13">
    <location>
        <begin position="24"/>
        <end position="695"/>
    </location>
</feature>
<keyword evidence="3 11" id="KW-0812">Transmembrane</keyword>
<evidence type="ECO:0000313" key="16">
    <source>
        <dbReference type="Proteomes" id="UP000219338"/>
    </source>
</evidence>
<evidence type="ECO:0000256" key="4">
    <source>
        <dbReference type="ARBA" id="ARBA00022737"/>
    </source>
</evidence>
<dbReference type="Gene3D" id="3.10.580.10">
    <property type="entry name" value="CBS-domain"/>
    <property type="match status" value="1"/>
</dbReference>
<evidence type="ECO:0000256" key="3">
    <source>
        <dbReference type="ARBA" id="ARBA00022692"/>
    </source>
</evidence>
<feature type="transmembrane region" description="Helical" evidence="12">
    <location>
        <begin position="421"/>
        <end position="439"/>
    </location>
</feature>
<feature type="signal peptide" evidence="13">
    <location>
        <begin position="1"/>
        <end position="23"/>
    </location>
</feature>
<name>A0A284RPZ1_ARMOS</name>
<sequence length="695" mass="74850">MVSSSSFFQFLLVALTCAGLGRAYVGPGVVSGSTGTHDPTICKDKDGTYFLFATAVGISITTSTDRTAFTYQGLVWPNGASWTDEYTLTSNGNLWAPECYYDGSQFWLYYAASSFGSQNSAIFLATSSTGAPGSWTNKGLVTSTSTGDSYNAIDPNLYIDGSTWYLSLGSWWTGIKMIKLNSSTGLSSGSSVTSLAQRTEASGAIEASSIYKYGSYYYLFTSWDVCCSGTSSTYNIRVGRSTSISGTYYDKSGVSLLSGGGTLVLESHDAIYGPGGQDILEDGDGPILVYHYYTSAGSFLGINRLDFSTGWPFNDDGGLHTNGHPTVERGSPEFWYKIIISGALVLLGGVFAGLTLGLMGLDELHLRVLSASSDDPVEKKNAKKVLALMQKGRHWVLVVLLLGNVIINESLPIFLDSAIGGGVAAVAISTAAIVIFGIIPQSLSVRYGLSIGAACTPFVLALMYIFAPVAYPIAKLLDYVLGANEAHTYRKAELKSFLEFHRTGEEPLRDDEISILSGKEDVVTLSKDTILDHDTVDKIIMSGYSRFPVHDPENPLAFVGLLLVKKLITYDPSQALPVSSFALSILPEAHPSINCFQALDYFQTGRAHLLLISRTPGVAGGAIGVVTLEDIIEEIISEEIVDETDRYDDNINKRRAKRLTNTAIMKGIVERHRKASVSSLVNESTPLLGRDHNSE</sequence>
<dbReference type="GO" id="GO:0005737">
    <property type="term" value="C:cytoplasm"/>
    <property type="evidence" value="ECO:0007669"/>
    <property type="project" value="TreeGrafter"/>
</dbReference>
<proteinExistence type="inferred from homology"/>
<evidence type="ECO:0000256" key="10">
    <source>
        <dbReference type="PIRSR" id="PIRSR606710-2"/>
    </source>
</evidence>
<comment type="similarity">
    <text evidence="2">Belongs to the glycosyl hydrolase 43 family.</text>
</comment>
<feature type="transmembrane region" description="Helical" evidence="12">
    <location>
        <begin position="451"/>
        <end position="471"/>
    </location>
</feature>
<evidence type="ECO:0000256" key="5">
    <source>
        <dbReference type="ARBA" id="ARBA00022801"/>
    </source>
</evidence>
<dbReference type="FunFam" id="3.10.580.10:FF:000006">
    <property type="entry name" value="DUF21 and CBS domain protein"/>
    <property type="match status" value="1"/>
</dbReference>
<dbReference type="STRING" id="47428.A0A284RPZ1"/>
<keyword evidence="5" id="KW-0378">Hydrolase</keyword>
<organism evidence="15 16">
    <name type="scientific">Armillaria ostoyae</name>
    <name type="common">Armillaria root rot fungus</name>
    <dbReference type="NCBI Taxonomy" id="47428"/>
    <lineage>
        <taxon>Eukaryota</taxon>
        <taxon>Fungi</taxon>
        <taxon>Dikarya</taxon>
        <taxon>Basidiomycota</taxon>
        <taxon>Agaricomycotina</taxon>
        <taxon>Agaricomycetes</taxon>
        <taxon>Agaricomycetidae</taxon>
        <taxon>Agaricales</taxon>
        <taxon>Marasmiineae</taxon>
        <taxon>Physalacriaceae</taxon>
        <taxon>Armillaria</taxon>
    </lineage>
</organism>
<evidence type="ECO:0000256" key="11">
    <source>
        <dbReference type="PROSITE-ProRule" id="PRU01193"/>
    </source>
</evidence>
<evidence type="ECO:0000256" key="7">
    <source>
        <dbReference type="ARBA" id="ARBA00023136"/>
    </source>
</evidence>
<keyword evidence="7 11" id="KW-0472">Membrane</keyword>
<dbReference type="InterPro" id="IPR006710">
    <property type="entry name" value="Glyco_hydro_43"/>
</dbReference>
<dbReference type="EMBL" id="FUEG01000013">
    <property type="protein sequence ID" value="SJL10846.1"/>
    <property type="molecule type" value="Genomic_DNA"/>
</dbReference>
<protein>
    <recommendedName>
        <fullName evidence="14">CNNM transmembrane domain-containing protein</fullName>
    </recommendedName>
</protein>
<dbReference type="AlphaFoldDB" id="A0A284RPZ1"/>
<dbReference type="SUPFAM" id="SSF75005">
    <property type="entry name" value="Arabinanase/levansucrase/invertase"/>
    <property type="match status" value="1"/>
</dbReference>
<evidence type="ECO:0000256" key="1">
    <source>
        <dbReference type="ARBA" id="ARBA00004141"/>
    </source>
</evidence>
<evidence type="ECO:0000256" key="13">
    <source>
        <dbReference type="SAM" id="SignalP"/>
    </source>
</evidence>
<keyword evidence="4" id="KW-0677">Repeat</keyword>
<feature type="transmembrane region" description="Helical" evidence="12">
    <location>
        <begin position="394"/>
        <end position="415"/>
    </location>
</feature>
<feature type="domain" description="CNNM transmembrane" evidence="14">
    <location>
        <begin position="330"/>
        <end position="512"/>
    </location>
</feature>
<evidence type="ECO:0000256" key="12">
    <source>
        <dbReference type="SAM" id="Phobius"/>
    </source>
</evidence>
<dbReference type="InterPro" id="IPR045095">
    <property type="entry name" value="ACDP"/>
</dbReference>
<dbReference type="Pfam" id="PF01595">
    <property type="entry name" value="CNNM"/>
    <property type="match status" value="1"/>
</dbReference>
<dbReference type="OrthoDB" id="5353557at2759"/>
<keyword evidence="8" id="KW-0326">Glycosidase</keyword>
<dbReference type="Gene3D" id="2.115.10.20">
    <property type="entry name" value="Glycosyl hydrolase domain, family 43"/>
    <property type="match status" value="1"/>
</dbReference>
<feature type="active site" description="Proton acceptor" evidence="9">
    <location>
        <position position="38"/>
    </location>
</feature>
<dbReference type="PANTHER" id="PTHR12064:SF97">
    <property type="entry name" value="METAL TRANSPORTER CNNM-5"/>
    <property type="match status" value="1"/>
</dbReference>
<keyword evidence="6 11" id="KW-1133">Transmembrane helix</keyword>
<evidence type="ECO:0000256" key="6">
    <source>
        <dbReference type="ARBA" id="ARBA00022989"/>
    </source>
</evidence>
<keyword evidence="16" id="KW-1185">Reference proteome</keyword>
<evidence type="ECO:0000256" key="2">
    <source>
        <dbReference type="ARBA" id="ARBA00009865"/>
    </source>
</evidence>
<reference evidence="16" key="1">
    <citation type="journal article" date="2017" name="Nat. Ecol. Evol.">
        <title>Genome expansion and lineage-specific genetic innovations in the forest pathogenic fungi Armillaria.</title>
        <authorList>
            <person name="Sipos G."/>
            <person name="Prasanna A.N."/>
            <person name="Walter M.C."/>
            <person name="O'Connor E."/>
            <person name="Balint B."/>
            <person name="Krizsan K."/>
            <person name="Kiss B."/>
            <person name="Hess J."/>
            <person name="Varga T."/>
            <person name="Slot J."/>
            <person name="Riley R."/>
            <person name="Boka B."/>
            <person name="Rigling D."/>
            <person name="Barry K."/>
            <person name="Lee J."/>
            <person name="Mihaltcheva S."/>
            <person name="LaButti K."/>
            <person name="Lipzen A."/>
            <person name="Waldron R."/>
            <person name="Moloney N.M."/>
            <person name="Sperisen C."/>
            <person name="Kredics L."/>
            <person name="Vagvoelgyi C."/>
            <person name="Patrignani A."/>
            <person name="Fitzpatrick D."/>
            <person name="Nagy I."/>
            <person name="Doyle S."/>
            <person name="Anderson J.B."/>
            <person name="Grigoriev I.V."/>
            <person name="Gueldener U."/>
            <person name="Muensterkoetter M."/>
            <person name="Nagy L.G."/>
        </authorList>
    </citation>
    <scope>NUCLEOTIDE SEQUENCE [LARGE SCALE GENOMIC DNA]</scope>
    <source>
        <strain evidence="16">C18/9</strain>
    </source>
</reference>
<dbReference type="InterPro" id="IPR046342">
    <property type="entry name" value="CBS_dom_sf"/>
</dbReference>
<dbReference type="GO" id="GO:0010960">
    <property type="term" value="P:magnesium ion homeostasis"/>
    <property type="evidence" value="ECO:0007669"/>
    <property type="project" value="InterPro"/>
</dbReference>
<dbReference type="GO" id="GO:0030026">
    <property type="term" value="P:intracellular manganese ion homeostasis"/>
    <property type="evidence" value="ECO:0007669"/>
    <property type="project" value="TreeGrafter"/>
</dbReference>
<dbReference type="SUPFAM" id="SSF54631">
    <property type="entry name" value="CBS-domain pair"/>
    <property type="match status" value="1"/>
</dbReference>
<evidence type="ECO:0000313" key="15">
    <source>
        <dbReference type="EMBL" id="SJL10846.1"/>
    </source>
</evidence>
<keyword evidence="13" id="KW-0732">Signal</keyword>
<dbReference type="Proteomes" id="UP000219338">
    <property type="component" value="Unassembled WGS sequence"/>
</dbReference>
<dbReference type="InterPro" id="IPR002550">
    <property type="entry name" value="CNNM"/>
</dbReference>
<dbReference type="InterPro" id="IPR023296">
    <property type="entry name" value="Glyco_hydro_beta-prop_sf"/>
</dbReference>
<gene>
    <name evidence="15" type="ORF">ARMOST_14240</name>
</gene>